<dbReference type="InterPro" id="IPR006522">
    <property type="entry name" value="Phage_virion_morphogenesis"/>
</dbReference>
<dbReference type="RefSeq" id="WP_064105052.1">
    <property type="nucleotide sequence ID" value="NZ_LXSH01000007.1"/>
</dbReference>
<organism evidence="1 2">
    <name type="scientific">Eikenella corrodens</name>
    <dbReference type="NCBI Taxonomy" id="539"/>
    <lineage>
        <taxon>Bacteria</taxon>
        <taxon>Pseudomonadati</taxon>
        <taxon>Pseudomonadota</taxon>
        <taxon>Betaproteobacteria</taxon>
        <taxon>Neisseriales</taxon>
        <taxon>Neisseriaceae</taxon>
        <taxon>Eikenella</taxon>
    </lineage>
</organism>
<name>A0A1A9RSF4_EIKCO</name>
<gene>
    <name evidence="1" type="ORF">A7P89_01315</name>
</gene>
<protein>
    <submittedName>
        <fullName evidence="1">Phage virion morphogenesis protein</fullName>
    </submittedName>
</protein>
<accession>A0A1A9RSF4</accession>
<comment type="caution">
    <text evidence="1">The sequence shown here is derived from an EMBL/GenBank/DDBJ whole genome shotgun (WGS) entry which is preliminary data.</text>
</comment>
<reference evidence="2" key="1">
    <citation type="submission" date="2016-05" db="EMBL/GenBank/DDBJ databases">
        <title>Draft genome of Corynebacterium afermentans subsp. afermentans LCDC 88199T.</title>
        <authorList>
            <person name="Bernier A.-M."/>
            <person name="Bernard K."/>
        </authorList>
    </citation>
    <scope>NUCLEOTIDE SEQUENCE [LARGE SCALE GENOMIC DNA]</scope>
    <source>
        <strain evidence="2">NML120819</strain>
    </source>
</reference>
<proteinExistence type="predicted"/>
<dbReference type="Pfam" id="PF05069">
    <property type="entry name" value="Phage_tail_S"/>
    <property type="match status" value="1"/>
</dbReference>
<evidence type="ECO:0000313" key="1">
    <source>
        <dbReference type="EMBL" id="OAM24904.1"/>
    </source>
</evidence>
<dbReference type="Proteomes" id="UP000078103">
    <property type="component" value="Unassembled WGS sequence"/>
</dbReference>
<dbReference type="EMBL" id="LXSH01000007">
    <property type="protein sequence ID" value="OAM24904.1"/>
    <property type="molecule type" value="Genomic_DNA"/>
</dbReference>
<sequence length="191" mass="20903">MIEIEIKTLELQQNISCAAQGLEQRGSLMRLIAGRLHQAVDENFNSQGRPAWAGLKLGSQLSRAGALTKRGQVSQARFDKHVRNHKILQNTGRLRNSITEASDNDSARVGTNVAYAAIHNFGGQTAAHMIYPRHKKALAWATGAYPVKSVKHPGSRIPARPFMQLTPQDEHELVETVSDYLASVCGLPKGS</sequence>
<dbReference type="NCBIfam" id="TIGR01635">
    <property type="entry name" value="tail_comp_S"/>
    <property type="match status" value="1"/>
</dbReference>
<evidence type="ECO:0000313" key="2">
    <source>
        <dbReference type="Proteomes" id="UP000078103"/>
    </source>
</evidence>
<dbReference type="AlphaFoldDB" id="A0A1A9RSF4"/>